<dbReference type="PANTHER" id="PTHR30250:SF10">
    <property type="entry name" value="LIPOPOLYSACCHARIDE BIOSYNTHESIS PROTEIN WZXC"/>
    <property type="match status" value="1"/>
</dbReference>
<comment type="similarity">
    <text evidence="2">Belongs to the polysaccharide synthase family.</text>
</comment>
<dbReference type="EMBL" id="JASVWF010000006">
    <property type="protein sequence ID" value="MDL5158966.1"/>
    <property type="molecule type" value="Genomic_DNA"/>
</dbReference>
<evidence type="ECO:0000256" key="6">
    <source>
        <dbReference type="ARBA" id="ARBA00023136"/>
    </source>
</evidence>
<feature type="transmembrane region" description="Helical" evidence="7">
    <location>
        <begin position="323"/>
        <end position="343"/>
    </location>
</feature>
<proteinExistence type="inferred from homology"/>
<dbReference type="Proteomes" id="UP001231924">
    <property type="component" value="Unassembled WGS sequence"/>
</dbReference>
<keyword evidence="3" id="KW-1003">Cell membrane</keyword>
<evidence type="ECO:0000313" key="9">
    <source>
        <dbReference type="Proteomes" id="UP001231924"/>
    </source>
</evidence>
<feature type="transmembrane region" description="Helical" evidence="7">
    <location>
        <begin position="289"/>
        <end position="311"/>
    </location>
</feature>
<feature type="transmembrane region" description="Helical" evidence="7">
    <location>
        <begin position="85"/>
        <end position="107"/>
    </location>
</feature>
<comment type="caution">
    <text evidence="8">The sequence shown here is derived from an EMBL/GenBank/DDBJ whole genome shotgun (WGS) entry which is preliminary data.</text>
</comment>
<dbReference type="RefSeq" id="WP_286055529.1">
    <property type="nucleotide sequence ID" value="NZ_JASVWF010000006.1"/>
</dbReference>
<keyword evidence="5 7" id="KW-1133">Transmembrane helix</keyword>
<evidence type="ECO:0000256" key="2">
    <source>
        <dbReference type="ARBA" id="ARBA00007430"/>
    </source>
</evidence>
<evidence type="ECO:0000313" key="8">
    <source>
        <dbReference type="EMBL" id="MDL5158966.1"/>
    </source>
</evidence>
<comment type="subcellular location">
    <subcellularLocation>
        <location evidence="1">Cell membrane</location>
        <topology evidence="1">Multi-pass membrane protein</topology>
    </subcellularLocation>
</comment>
<organism evidence="8 9">
    <name type="scientific">Actinomycetospora termitidis</name>
    <dbReference type="NCBI Taxonomy" id="3053470"/>
    <lineage>
        <taxon>Bacteria</taxon>
        <taxon>Bacillati</taxon>
        <taxon>Actinomycetota</taxon>
        <taxon>Actinomycetes</taxon>
        <taxon>Pseudonocardiales</taxon>
        <taxon>Pseudonocardiaceae</taxon>
        <taxon>Actinomycetospora</taxon>
    </lineage>
</organism>
<dbReference type="InterPro" id="IPR050833">
    <property type="entry name" value="Poly_Biosynth_Transport"/>
</dbReference>
<name>A0ABT7MET8_9PSEU</name>
<protein>
    <recommendedName>
        <fullName evidence="10">Polysaccharide biosynthesis protein</fullName>
    </recommendedName>
</protein>
<keyword evidence="4 7" id="KW-0812">Transmembrane</keyword>
<evidence type="ECO:0000256" key="5">
    <source>
        <dbReference type="ARBA" id="ARBA00022989"/>
    </source>
</evidence>
<evidence type="ECO:0008006" key="10">
    <source>
        <dbReference type="Google" id="ProtNLM"/>
    </source>
</evidence>
<feature type="transmembrane region" description="Helical" evidence="7">
    <location>
        <begin position="355"/>
        <end position="378"/>
    </location>
</feature>
<accession>A0ABT7MET8</accession>
<feature type="transmembrane region" description="Helical" evidence="7">
    <location>
        <begin position="40"/>
        <end position="64"/>
    </location>
</feature>
<evidence type="ECO:0000256" key="7">
    <source>
        <dbReference type="SAM" id="Phobius"/>
    </source>
</evidence>
<sequence>MALHPLVRRIGGFAAVPFVGAITPLLLLPVIARVTSVEGWAAVALGQSVGAVAMIVVTFGWNLSGPSRTAQADDDGRRALYREALASRLAAFVVVLPVEAVVAAFLAPEGFRTVAVLMALAVSATGLSPAWYAIGSGQARTLLIYDALPRVAAAVVGAPLLVLGAPLVTYPILLLAASLGTTAVHARKTLGPPSVPGARRAMRTVADRATLRILVPDAASEIASGSYSAGAVALVGLGTGVRELAVFAAGDRLFRLSLYAISSLCNALQGWVAEPVDRATSRHRFRTSLTLHSTVGVVGALLIVGAGPWASGVVFGADLAVDLPTAAGFAVAFLMISLETSVGRHYLIPRGYRRTYLAAVTSAVVVGVPALVGFAHLAGAPGGAWAVAAAEGTICLVVLAAAITVARRALELEPAR</sequence>
<feature type="transmembrane region" description="Helical" evidence="7">
    <location>
        <begin position="113"/>
        <end position="135"/>
    </location>
</feature>
<evidence type="ECO:0000256" key="3">
    <source>
        <dbReference type="ARBA" id="ARBA00022475"/>
    </source>
</evidence>
<dbReference type="PANTHER" id="PTHR30250">
    <property type="entry name" value="PST FAMILY PREDICTED COLANIC ACID TRANSPORTER"/>
    <property type="match status" value="1"/>
</dbReference>
<evidence type="ECO:0000256" key="1">
    <source>
        <dbReference type="ARBA" id="ARBA00004651"/>
    </source>
</evidence>
<reference evidence="8 9" key="1">
    <citation type="submission" date="2023-06" db="EMBL/GenBank/DDBJ databases">
        <title>Actinomycetospora Odt1-22.</title>
        <authorList>
            <person name="Supong K."/>
        </authorList>
    </citation>
    <scope>NUCLEOTIDE SEQUENCE [LARGE SCALE GENOMIC DNA]</scope>
    <source>
        <strain evidence="8 9">Odt1-22</strain>
    </source>
</reference>
<gene>
    <name evidence="8" type="ORF">QRT03_23565</name>
</gene>
<feature type="transmembrane region" description="Helical" evidence="7">
    <location>
        <begin position="12"/>
        <end position="34"/>
    </location>
</feature>
<keyword evidence="6 7" id="KW-0472">Membrane</keyword>
<evidence type="ECO:0000256" key="4">
    <source>
        <dbReference type="ARBA" id="ARBA00022692"/>
    </source>
</evidence>
<feature type="transmembrane region" description="Helical" evidence="7">
    <location>
        <begin position="384"/>
        <end position="406"/>
    </location>
</feature>
<keyword evidence="9" id="KW-1185">Reference proteome</keyword>